<evidence type="ECO:0000256" key="2">
    <source>
        <dbReference type="ARBA" id="ARBA00007965"/>
    </source>
</evidence>
<evidence type="ECO:0000256" key="3">
    <source>
        <dbReference type="ARBA" id="ARBA00022448"/>
    </source>
</evidence>
<dbReference type="AlphaFoldDB" id="A7RNT2"/>
<dbReference type="KEGG" id="nve:5519125"/>
<dbReference type="eggNOG" id="KOG1479">
    <property type="taxonomic scope" value="Eukaryota"/>
</dbReference>
<dbReference type="OMA" id="VHSDEQH"/>
<evidence type="ECO:0000256" key="4">
    <source>
        <dbReference type="ARBA" id="ARBA00022692"/>
    </source>
</evidence>
<dbReference type="InParanoid" id="A7RNT2"/>
<dbReference type="InterPro" id="IPR002259">
    <property type="entry name" value="Eqnu_transpt"/>
</dbReference>
<keyword evidence="6 7" id="KW-0472">Membrane</keyword>
<comment type="similarity">
    <text evidence="2">Belongs to the SLC29A/ENT transporter (TC 2.A.57) family.</text>
</comment>
<feature type="transmembrane region" description="Helical" evidence="7">
    <location>
        <begin position="174"/>
        <end position="193"/>
    </location>
</feature>
<dbReference type="Proteomes" id="UP000001593">
    <property type="component" value="Unassembled WGS sequence"/>
</dbReference>
<evidence type="ECO:0000256" key="5">
    <source>
        <dbReference type="ARBA" id="ARBA00022989"/>
    </source>
</evidence>
<sequence>MADLEAEAEQFLEEDGSDIPLSTERKRPLASMLKRKNLPMYLQFVFFGIGSVLPVFVIFAAVDYFDVIFPSKEPEFALNVIYNPLLFCGSFVNLVWGRGSSFKWRIVSGFSVMAVSMVAFIALDQLELCGATCLKTHYWSVLLVAGILGLADAVCQSTLFGLTSHALPPLYTQGLMFGASICGGIITILRIVTKSTTSSMHLSSYYYFGATSVFIALVIILFIRLMSGSAFQRYYSRAARYSLDKDLRHPIRRLVGFTIEALKVLSYKRVFCYCFLLMLIHLQQFMVMPSVVTMANDFLGHGWYPVLLVLVYNIGDVIGRGPLAMYYTYNLGWAWLSTFVRFSLVIGICLSVPPYMLSRKPAWMATFVGLLGLSTGHLSTSLMSQASVDVPGRAKETVGYLGVLSMTLGMAGGSALSLGLKALIERVN</sequence>
<feature type="transmembrane region" description="Helical" evidence="7">
    <location>
        <begin position="362"/>
        <end position="380"/>
    </location>
</feature>
<feature type="transmembrane region" description="Helical" evidence="7">
    <location>
        <begin position="138"/>
        <end position="162"/>
    </location>
</feature>
<organism evidence="8 9">
    <name type="scientific">Nematostella vectensis</name>
    <name type="common">Starlet sea anemone</name>
    <dbReference type="NCBI Taxonomy" id="45351"/>
    <lineage>
        <taxon>Eukaryota</taxon>
        <taxon>Metazoa</taxon>
        <taxon>Cnidaria</taxon>
        <taxon>Anthozoa</taxon>
        <taxon>Hexacorallia</taxon>
        <taxon>Actiniaria</taxon>
        <taxon>Edwardsiidae</taxon>
        <taxon>Nematostella</taxon>
    </lineage>
</organism>
<accession>A7RNT2</accession>
<reference evidence="8 9" key="1">
    <citation type="journal article" date="2007" name="Science">
        <title>Sea anemone genome reveals ancestral eumetazoan gene repertoire and genomic organization.</title>
        <authorList>
            <person name="Putnam N.H."/>
            <person name="Srivastava M."/>
            <person name="Hellsten U."/>
            <person name="Dirks B."/>
            <person name="Chapman J."/>
            <person name="Salamov A."/>
            <person name="Terry A."/>
            <person name="Shapiro H."/>
            <person name="Lindquist E."/>
            <person name="Kapitonov V.V."/>
            <person name="Jurka J."/>
            <person name="Genikhovich G."/>
            <person name="Grigoriev I.V."/>
            <person name="Lucas S.M."/>
            <person name="Steele R.E."/>
            <person name="Finnerty J.R."/>
            <person name="Technau U."/>
            <person name="Martindale M.Q."/>
            <person name="Rokhsar D.S."/>
        </authorList>
    </citation>
    <scope>NUCLEOTIDE SEQUENCE [LARGE SCALE GENOMIC DNA]</scope>
    <source>
        <strain evidence="9">CH2 X CH6</strain>
    </source>
</reference>
<dbReference type="PhylomeDB" id="A7RNT2"/>
<dbReference type="OrthoDB" id="10014563at2759"/>
<evidence type="ECO:0000256" key="6">
    <source>
        <dbReference type="ARBA" id="ARBA00023136"/>
    </source>
</evidence>
<dbReference type="PANTHER" id="PTHR10332">
    <property type="entry name" value="EQUILIBRATIVE NUCLEOSIDE TRANSPORTER"/>
    <property type="match status" value="1"/>
</dbReference>
<protein>
    <submittedName>
        <fullName evidence="8">Uncharacterized protein</fullName>
    </submittedName>
</protein>
<dbReference type="PANTHER" id="PTHR10332:SF10">
    <property type="entry name" value="EQUILIBRATIVE NUCLEOSIDE TRANSPORTER 4"/>
    <property type="match status" value="1"/>
</dbReference>
<feature type="transmembrane region" description="Helical" evidence="7">
    <location>
        <begin position="76"/>
        <end position="97"/>
    </location>
</feature>
<feature type="transmembrane region" description="Helical" evidence="7">
    <location>
        <begin position="41"/>
        <end position="64"/>
    </location>
</feature>
<feature type="transmembrane region" description="Helical" evidence="7">
    <location>
        <begin position="332"/>
        <end position="350"/>
    </location>
</feature>
<feature type="transmembrane region" description="Helical" evidence="7">
    <location>
        <begin position="270"/>
        <end position="292"/>
    </location>
</feature>
<feature type="transmembrane region" description="Helical" evidence="7">
    <location>
        <begin position="400"/>
        <end position="424"/>
    </location>
</feature>
<evidence type="ECO:0000256" key="1">
    <source>
        <dbReference type="ARBA" id="ARBA00004141"/>
    </source>
</evidence>
<evidence type="ECO:0000313" key="9">
    <source>
        <dbReference type="Proteomes" id="UP000001593"/>
    </source>
</evidence>
<keyword evidence="4 7" id="KW-0812">Transmembrane</keyword>
<dbReference type="InterPro" id="IPR036259">
    <property type="entry name" value="MFS_trans_sf"/>
</dbReference>
<feature type="transmembrane region" description="Helical" evidence="7">
    <location>
        <begin position="205"/>
        <end position="227"/>
    </location>
</feature>
<keyword evidence="3" id="KW-0813">Transport</keyword>
<proteinExistence type="inferred from homology"/>
<dbReference type="GO" id="GO:0005886">
    <property type="term" value="C:plasma membrane"/>
    <property type="evidence" value="ECO:0000318"/>
    <property type="project" value="GO_Central"/>
</dbReference>
<dbReference type="GO" id="GO:0005337">
    <property type="term" value="F:nucleoside transmembrane transporter activity"/>
    <property type="evidence" value="ECO:0000318"/>
    <property type="project" value="GO_Central"/>
</dbReference>
<name>A7RNT2_NEMVE</name>
<keyword evidence="5 7" id="KW-1133">Transmembrane helix</keyword>
<dbReference type="Pfam" id="PF01733">
    <property type="entry name" value="Nucleoside_tran"/>
    <property type="match status" value="1"/>
</dbReference>
<evidence type="ECO:0000256" key="7">
    <source>
        <dbReference type="SAM" id="Phobius"/>
    </source>
</evidence>
<dbReference type="SUPFAM" id="SSF103473">
    <property type="entry name" value="MFS general substrate transporter"/>
    <property type="match status" value="1"/>
</dbReference>
<comment type="subcellular location">
    <subcellularLocation>
        <location evidence="1">Membrane</location>
        <topology evidence="1">Multi-pass membrane protein</topology>
    </subcellularLocation>
</comment>
<dbReference type="EMBL" id="DS469523">
    <property type="protein sequence ID" value="EDO46907.1"/>
    <property type="molecule type" value="Genomic_DNA"/>
</dbReference>
<gene>
    <name evidence="8" type="ORF">NEMVEDRAFT_v1g239651</name>
</gene>
<feature type="transmembrane region" description="Helical" evidence="7">
    <location>
        <begin position="104"/>
        <end position="123"/>
    </location>
</feature>
<keyword evidence="9" id="KW-1185">Reference proteome</keyword>
<dbReference type="HOGENOM" id="CLU_641436_0_0_1"/>
<evidence type="ECO:0000313" key="8">
    <source>
        <dbReference type="EMBL" id="EDO46907.1"/>
    </source>
</evidence>